<comment type="subcellular location">
    <subcellularLocation>
        <location evidence="1">Cell membrane</location>
        <topology evidence="1">Multi-pass membrane protein</topology>
    </subcellularLocation>
</comment>
<feature type="transmembrane region" description="Helical" evidence="9">
    <location>
        <begin position="147"/>
        <end position="168"/>
    </location>
</feature>
<dbReference type="SUPFAM" id="SSF90123">
    <property type="entry name" value="ABC transporter transmembrane region"/>
    <property type="match status" value="1"/>
</dbReference>
<proteinExistence type="predicted"/>
<gene>
    <name evidence="12" type="primary">cydC</name>
    <name evidence="12" type="ORF">D5H78_00935</name>
</gene>
<dbReference type="OrthoDB" id="3237158at2"/>
<evidence type="ECO:0000256" key="9">
    <source>
        <dbReference type="SAM" id="Phobius"/>
    </source>
</evidence>
<feature type="domain" description="ABC transmembrane type-1" evidence="11">
    <location>
        <begin position="33"/>
        <end position="316"/>
    </location>
</feature>
<evidence type="ECO:0000256" key="3">
    <source>
        <dbReference type="ARBA" id="ARBA00022741"/>
    </source>
</evidence>
<name>A0A3A3ZNB9_9ACTN</name>
<comment type="caution">
    <text evidence="12">The sequence shown here is derived from an EMBL/GenBank/DDBJ whole genome shotgun (WGS) entry which is preliminary data.</text>
</comment>
<feature type="transmembrane region" description="Helical" evidence="9">
    <location>
        <begin position="289"/>
        <end position="314"/>
    </location>
</feature>
<evidence type="ECO:0000256" key="1">
    <source>
        <dbReference type="ARBA" id="ARBA00004651"/>
    </source>
</evidence>
<evidence type="ECO:0000313" key="13">
    <source>
        <dbReference type="Proteomes" id="UP000265614"/>
    </source>
</evidence>
<dbReference type="EMBL" id="QZEZ01000001">
    <property type="protein sequence ID" value="RJK98325.1"/>
    <property type="molecule type" value="Genomic_DNA"/>
</dbReference>
<organism evidence="12 13">
    <name type="scientific">Vallicoccus soli</name>
    <dbReference type="NCBI Taxonomy" id="2339232"/>
    <lineage>
        <taxon>Bacteria</taxon>
        <taxon>Bacillati</taxon>
        <taxon>Actinomycetota</taxon>
        <taxon>Actinomycetes</taxon>
        <taxon>Motilibacterales</taxon>
        <taxon>Vallicoccaceae</taxon>
        <taxon>Vallicoccus</taxon>
    </lineage>
</organism>
<protein>
    <submittedName>
        <fullName evidence="12">Thiol reductant ABC exporter subunit CydC</fullName>
    </submittedName>
</protein>
<feature type="transmembrane region" description="Helical" evidence="9">
    <location>
        <begin position="253"/>
        <end position="277"/>
    </location>
</feature>
<keyword evidence="13" id="KW-1185">Reference proteome</keyword>
<keyword evidence="3" id="KW-0547">Nucleotide-binding</keyword>
<feature type="coiled-coil region" evidence="7">
    <location>
        <begin position="195"/>
        <end position="256"/>
    </location>
</feature>
<feature type="transmembrane region" description="Helical" evidence="9">
    <location>
        <begin position="174"/>
        <end position="193"/>
    </location>
</feature>
<dbReference type="InterPro" id="IPR003439">
    <property type="entry name" value="ABC_transporter-like_ATP-bd"/>
</dbReference>
<evidence type="ECO:0000256" key="6">
    <source>
        <dbReference type="ARBA" id="ARBA00023136"/>
    </source>
</evidence>
<dbReference type="InterPro" id="IPR011527">
    <property type="entry name" value="ABC1_TM_dom"/>
</dbReference>
<dbReference type="InterPro" id="IPR017871">
    <property type="entry name" value="ABC_transporter-like_CS"/>
</dbReference>
<dbReference type="InterPro" id="IPR014223">
    <property type="entry name" value="ABC_CydC/D"/>
</dbReference>
<dbReference type="InterPro" id="IPR036640">
    <property type="entry name" value="ABC1_TM_sf"/>
</dbReference>
<evidence type="ECO:0000256" key="2">
    <source>
        <dbReference type="ARBA" id="ARBA00022692"/>
    </source>
</evidence>
<dbReference type="PROSITE" id="PS50893">
    <property type="entry name" value="ABC_TRANSPORTER_2"/>
    <property type="match status" value="1"/>
</dbReference>
<dbReference type="GO" id="GO:0034775">
    <property type="term" value="P:glutathione transmembrane transport"/>
    <property type="evidence" value="ECO:0007669"/>
    <property type="project" value="InterPro"/>
</dbReference>
<dbReference type="GO" id="GO:0005524">
    <property type="term" value="F:ATP binding"/>
    <property type="evidence" value="ECO:0007669"/>
    <property type="project" value="UniProtKB-KW"/>
</dbReference>
<keyword evidence="2 9" id="KW-0812">Transmembrane</keyword>
<dbReference type="CDD" id="cd03228">
    <property type="entry name" value="ABCC_MRP_Like"/>
    <property type="match status" value="1"/>
</dbReference>
<dbReference type="PROSITE" id="PS50929">
    <property type="entry name" value="ABC_TM1F"/>
    <property type="match status" value="1"/>
</dbReference>
<evidence type="ECO:0000256" key="7">
    <source>
        <dbReference type="SAM" id="Coils"/>
    </source>
</evidence>
<reference evidence="12 13" key="1">
    <citation type="submission" date="2018-09" db="EMBL/GenBank/DDBJ databases">
        <title>YIM 75000 draft genome.</title>
        <authorList>
            <person name="Tang S."/>
            <person name="Feng Y."/>
        </authorList>
    </citation>
    <scope>NUCLEOTIDE SEQUENCE [LARGE SCALE GENOMIC DNA]</scope>
    <source>
        <strain evidence="12 13">YIM 75000</strain>
    </source>
</reference>
<feature type="transmembrane region" description="Helical" evidence="9">
    <location>
        <begin position="32"/>
        <end position="57"/>
    </location>
</feature>
<evidence type="ECO:0000256" key="4">
    <source>
        <dbReference type="ARBA" id="ARBA00022840"/>
    </source>
</evidence>
<dbReference type="PANTHER" id="PTHR24221">
    <property type="entry name" value="ATP-BINDING CASSETTE SUB-FAMILY B"/>
    <property type="match status" value="1"/>
</dbReference>
<evidence type="ECO:0000259" key="10">
    <source>
        <dbReference type="PROSITE" id="PS50893"/>
    </source>
</evidence>
<dbReference type="AlphaFoldDB" id="A0A3A3ZNB9"/>
<sequence>MRRRRGRRAAPRDRGERPVSPSALLRPAARRLAIAAAVGSLALGCGVALMACSAWLISRAAQHPPVLVLSVAVVGVRAFGLGRPVLRYLERLLAHDAALRLLAGLRVRVFRAVDAGGAGGLAGRRRGDLLARLVADVDAVPDLALRVLLPAVAAAAVSLGSAALLAAVLPAAALLLLAGLGVAGVAAPALTAATARRAERSAATARADVAAAAAELVGAAPDLLVLGAGPARLDHLDRLEARLAAAERRSARWAGAGTALSQLGLAVPVAGGLLVGVPAVRTGALDPVLLALVVLVPLAVAEAVAGLPAAAVALQRARAAAARVQEVLAQERPAARPLAGPDASGAPTGVPDLLVEGATLRWPGAAAPVLRDVDLVVPAGAHVGVVGASGAGKSTLVAALLGALVPERGRVRVGGEDPAALGDAVASRLAWCGQDAHVFHTSVRENLRLAAPGAADADLEAALRAVRLLDRVRTLPAGLGTVLGEEGATLSGGERQRLALARALLSGAPVLLLDEPTAHLDVALARELTASLREAARGRTLVVVTHRAEALQGLDAVVRVDAGTVTPLTAPLAA</sequence>
<evidence type="ECO:0000256" key="8">
    <source>
        <dbReference type="SAM" id="MobiDB-lite"/>
    </source>
</evidence>
<dbReference type="GO" id="GO:0140359">
    <property type="term" value="F:ABC-type transporter activity"/>
    <property type="evidence" value="ECO:0007669"/>
    <property type="project" value="InterPro"/>
</dbReference>
<dbReference type="Gene3D" id="3.40.50.300">
    <property type="entry name" value="P-loop containing nucleotide triphosphate hydrolases"/>
    <property type="match status" value="1"/>
</dbReference>
<dbReference type="PANTHER" id="PTHR24221:SF654">
    <property type="entry name" value="ATP-BINDING CASSETTE SUB-FAMILY B MEMBER 6"/>
    <property type="match status" value="1"/>
</dbReference>
<dbReference type="Proteomes" id="UP000265614">
    <property type="component" value="Unassembled WGS sequence"/>
</dbReference>
<evidence type="ECO:0000259" key="11">
    <source>
        <dbReference type="PROSITE" id="PS50929"/>
    </source>
</evidence>
<dbReference type="InterPro" id="IPR027417">
    <property type="entry name" value="P-loop_NTPase"/>
</dbReference>
<evidence type="ECO:0000313" key="12">
    <source>
        <dbReference type="EMBL" id="RJK98325.1"/>
    </source>
</evidence>
<keyword evidence="5 9" id="KW-1133">Transmembrane helix</keyword>
<dbReference type="GO" id="GO:0045454">
    <property type="term" value="P:cell redox homeostasis"/>
    <property type="evidence" value="ECO:0007669"/>
    <property type="project" value="InterPro"/>
</dbReference>
<dbReference type="InterPro" id="IPR039421">
    <property type="entry name" value="Type_1_exporter"/>
</dbReference>
<dbReference type="GO" id="GO:0005886">
    <property type="term" value="C:plasma membrane"/>
    <property type="evidence" value="ECO:0007669"/>
    <property type="project" value="UniProtKB-SubCell"/>
</dbReference>
<feature type="transmembrane region" description="Helical" evidence="9">
    <location>
        <begin position="63"/>
        <end position="82"/>
    </location>
</feature>
<dbReference type="SUPFAM" id="SSF52540">
    <property type="entry name" value="P-loop containing nucleoside triphosphate hydrolases"/>
    <property type="match status" value="1"/>
</dbReference>
<keyword evidence="6 9" id="KW-0472">Membrane</keyword>
<dbReference type="GO" id="GO:0016887">
    <property type="term" value="F:ATP hydrolysis activity"/>
    <property type="evidence" value="ECO:0007669"/>
    <property type="project" value="InterPro"/>
</dbReference>
<dbReference type="Pfam" id="PF00664">
    <property type="entry name" value="ABC_membrane"/>
    <property type="match status" value="1"/>
</dbReference>
<keyword evidence="4" id="KW-0067">ATP-binding</keyword>
<dbReference type="PROSITE" id="PS00211">
    <property type="entry name" value="ABC_TRANSPORTER_1"/>
    <property type="match status" value="1"/>
</dbReference>
<dbReference type="NCBIfam" id="TIGR02868">
    <property type="entry name" value="CydC"/>
    <property type="match status" value="1"/>
</dbReference>
<dbReference type="SMART" id="SM00382">
    <property type="entry name" value="AAA"/>
    <property type="match status" value="1"/>
</dbReference>
<evidence type="ECO:0000256" key="5">
    <source>
        <dbReference type="ARBA" id="ARBA00022989"/>
    </source>
</evidence>
<dbReference type="Pfam" id="PF00005">
    <property type="entry name" value="ABC_tran"/>
    <property type="match status" value="1"/>
</dbReference>
<dbReference type="InterPro" id="IPR003593">
    <property type="entry name" value="AAA+_ATPase"/>
</dbReference>
<accession>A0A3A3ZNB9</accession>
<dbReference type="Gene3D" id="1.20.1560.10">
    <property type="entry name" value="ABC transporter type 1, transmembrane domain"/>
    <property type="match status" value="1"/>
</dbReference>
<feature type="region of interest" description="Disordered" evidence="8">
    <location>
        <begin position="1"/>
        <end position="20"/>
    </location>
</feature>
<feature type="domain" description="ABC transporter" evidence="10">
    <location>
        <begin position="353"/>
        <end position="572"/>
    </location>
</feature>
<keyword evidence="7" id="KW-0175">Coiled coil</keyword>